<dbReference type="InterPro" id="IPR050900">
    <property type="entry name" value="Transposase_IS3/IS150/IS904"/>
</dbReference>
<dbReference type="EMBL" id="FNVE01000014">
    <property type="protein sequence ID" value="SEG67217.1"/>
    <property type="molecule type" value="Genomic_DNA"/>
</dbReference>
<dbReference type="AlphaFoldDB" id="A0AAQ1JR82"/>
<dbReference type="PANTHER" id="PTHR46889">
    <property type="entry name" value="TRANSPOSASE INSF FOR INSERTION SEQUENCE IS3B-RELATED"/>
    <property type="match status" value="1"/>
</dbReference>
<reference evidence="2 3" key="1">
    <citation type="submission" date="2016-10" db="EMBL/GenBank/DDBJ databases">
        <authorList>
            <person name="Varghese N."/>
            <person name="Submissions S."/>
        </authorList>
    </citation>
    <scope>NUCLEOTIDE SEQUENCE [LARGE SCALE GENOMIC DNA]</scope>
    <source>
        <strain evidence="2 3">CECT 8317</strain>
    </source>
</reference>
<keyword evidence="3" id="KW-1185">Reference proteome</keyword>
<evidence type="ECO:0000259" key="1">
    <source>
        <dbReference type="Pfam" id="PF13276"/>
    </source>
</evidence>
<evidence type="ECO:0000313" key="2">
    <source>
        <dbReference type="EMBL" id="SEG67217.1"/>
    </source>
</evidence>
<evidence type="ECO:0000313" key="3">
    <source>
        <dbReference type="Proteomes" id="UP000243518"/>
    </source>
</evidence>
<dbReference type="InterPro" id="IPR025948">
    <property type="entry name" value="HTH-like_dom"/>
</dbReference>
<accession>A0AAQ1JR82</accession>
<comment type="caution">
    <text evidence="2">The sequence shown here is derived from an EMBL/GenBank/DDBJ whole genome shotgun (WGS) entry which is preliminary data.</text>
</comment>
<feature type="non-terminal residue" evidence="2">
    <location>
        <position position="86"/>
    </location>
</feature>
<proteinExistence type="predicted"/>
<protein>
    <submittedName>
        <fullName evidence="2">Transposase</fullName>
    </submittedName>
</protein>
<gene>
    <name evidence="2" type="ORF">SAMN05216586_11473</name>
</gene>
<dbReference type="Pfam" id="PF13276">
    <property type="entry name" value="HTH_21"/>
    <property type="match status" value="1"/>
</dbReference>
<dbReference type="Proteomes" id="UP000243518">
    <property type="component" value="Unassembled WGS sequence"/>
</dbReference>
<organism evidence="2 3">
    <name type="scientific">Halopseudomonas aestusnigri</name>
    <dbReference type="NCBI Taxonomy" id="857252"/>
    <lineage>
        <taxon>Bacteria</taxon>
        <taxon>Pseudomonadati</taxon>
        <taxon>Pseudomonadota</taxon>
        <taxon>Gammaproteobacteria</taxon>
        <taxon>Pseudomonadales</taxon>
        <taxon>Pseudomonadaceae</taxon>
        <taxon>Halopseudomonas</taxon>
    </lineage>
</organism>
<name>A0AAQ1JR82_9GAMM</name>
<feature type="domain" description="HTH-like" evidence="1">
    <location>
        <begin position="44"/>
        <end position="86"/>
    </location>
</feature>
<sequence length="86" mass="9953">MRSIRQLAKRYPVQLLCAVFDVSRSSYYAYLARCRRVNVQRLLLRRRVNELFTQSRSAAGSRSIAAMLQAEGTVIGRFKVRALMKE</sequence>
<dbReference type="PANTHER" id="PTHR46889:SF4">
    <property type="entry name" value="TRANSPOSASE INSO FOR INSERTION SEQUENCE ELEMENT IS911B-RELATED"/>
    <property type="match status" value="1"/>
</dbReference>